<evidence type="ECO:0000256" key="1">
    <source>
        <dbReference type="SAM" id="Phobius"/>
    </source>
</evidence>
<evidence type="ECO:0000313" key="3">
    <source>
        <dbReference type="Proteomes" id="UP000320333"/>
    </source>
</evidence>
<keyword evidence="1" id="KW-0472">Membrane</keyword>
<gene>
    <name evidence="2" type="ORF">CcCBS67573_g02947</name>
</gene>
<dbReference type="Proteomes" id="UP000320333">
    <property type="component" value="Unassembled WGS sequence"/>
</dbReference>
<comment type="caution">
    <text evidence="2">The sequence shown here is derived from an EMBL/GenBank/DDBJ whole genome shotgun (WGS) entry which is preliminary data.</text>
</comment>
<name>A0A507FKC6_9FUNG</name>
<keyword evidence="1" id="KW-1133">Transmembrane helix</keyword>
<feature type="transmembrane region" description="Helical" evidence="1">
    <location>
        <begin position="162"/>
        <end position="183"/>
    </location>
</feature>
<accession>A0A507FKC6</accession>
<organism evidence="2 3">
    <name type="scientific">Chytriomyces confervae</name>
    <dbReference type="NCBI Taxonomy" id="246404"/>
    <lineage>
        <taxon>Eukaryota</taxon>
        <taxon>Fungi</taxon>
        <taxon>Fungi incertae sedis</taxon>
        <taxon>Chytridiomycota</taxon>
        <taxon>Chytridiomycota incertae sedis</taxon>
        <taxon>Chytridiomycetes</taxon>
        <taxon>Chytridiales</taxon>
        <taxon>Chytriomycetaceae</taxon>
        <taxon>Chytriomyces</taxon>
    </lineage>
</organism>
<evidence type="ECO:0000313" key="2">
    <source>
        <dbReference type="EMBL" id="TPX75776.1"/>
    </source>
</evidence>
<feature type="transmembrane region" description="Helical" evidence="1">
    <location>
        <begin position="43"/>
        <end position="62"/>
    </location>
</feature>
<protein>
    <submittedName>
        <fullName evidence="2">Uncharacterized protein</fullName>
    </submittedName>
</protein>
<feature type="transmembrane region" description="Helical" evidence="1">
    <location>
        <begin position="17"/>
        <end position="37"/>
    </location>
</feature>
<feature type="transmembrane region" description="Helical" evidence="1">
    <location>
        <begin position="74"/>
        <end position="96"/>
    </location>
</feature>
<feature type="transmembrane region" description="Helical" evidence="1">
    <location>
        <begin position="203"/>
        <end position="226"/>
    </location>
</feature>
<dbReference type="OrthoDB" id="2098663at2759"/>
<dbReference type="EMBL" id="QEAP01000068">
    <property type="protein sequence ID" value="TPX75776.1"/>
    <property type="molecule type" value="Genomic_DNA"/>
</dbReference>
<sequence length="272" mass="30834">MSSDTAAGRQFNRFESFFLHVMMLVNFGTGVLASLNLTWSVALVHWAWTLLGCATFASLFRSGKRTSIMDSNGVNYFMLCAIFITLAEQVSVYTGFHQLQTNCSLEPDAQVSETCIWIAVYQFHSVYLAFVHVMFSVLMNCCVHDFMKERLNSLDLSYYMSWHNYTGIPFPILLSNMYSIYLMQQYMVVFSSIDQWSGYMVAAFSWILLVLAVGNTVFTVAIYVWYSQATKEVVQLEQLLERVPFLGKYTSKNGTCVGDIEAAAAVVCEEKP</sequence>
<feature type="transmembrane region" description="Helical" evidence="1">
    <location>
        <begin position="116"/>
        <end position="141"/>
    </location>
</feature>
<dbReference type="AlphaFoldDB" id="A0A507FKC6"/>
<keyword evidence="1" id="KW-0812">Transmembrane</keyword>
<reference evidence="2 3" key="1">
    <citation type="journal article" date="2019" name="Sci. Rep.">
        <title>Comparative genomics of chytrid fungi reveal insights into the obligate biotrophic and pathogenic lifestyle of Synchytrium endobioticum.</title>
        <authorList>
            <person name="van de Vossenberg B.T.L.H."/>
            <person name="Warris S."/>
            <person name="Nguyen H.D.T."/>
            <person name="van Gent-Pelzer M.P.E."/>
            <person name="Joly D.L."/>
            <person name="van de Geest H.C."/>
            <person name="Bonants P.J.M."/>
            <person name="Smith D.S."/>
            <person name="Levesque C.A."/>
            <person name="van der Lee T.A.J."/>
        </authorList>
    </citation>
    <scope>NUCLEOTIDE SEQUENCE [LARGE SCALE GENOMIC DNA]</scope>
    <source>
        <strain evidence="2 3">CBS 675.73</strain>
    </source>
</reference>
<proteinExistence type="predicted"/>
<keyword evidence="3" id="KW-1185">Reference proteome</keyword>